<dbReference type="InterPro" id="IPR051537">
    <property type="entry name" value="DNA_Adenine_Mtase"/>
</dbReference>
<dbReference type="SUPFAM" id="SSF53335">
    <property type="entry name" value="S-adenosyl-L-methionine-dependent methyltransferases"/>
    <property type="match status" value="1"/>
</dbReference>
<dbReference type="GO" id="GO:0008170">
    <property type="term" value="F:N-methyltransferase activity"/>
    <property type="evidence" value="ECO:0007669"/>
    <property type="project" value="InterPro"/>
</dbReference>
<evidence type="ECO:0000256" key="5">
    <source>
        <dbReference type="ARBA" id="ARBA00022691"/>
    </source>
</evidence>
<evidence type="ECO:0000256" key="3">
    <source>
        <dbReference type="ARBA" id="ARBA00022603"/>
    </source>
</evidence>
<keyword evidence="4 10" id="KW-0808">Transferase</keyword>
<gene>
    <name evidence="10" type="ORF">F1188_05685</name>
</gene>
<dbReference type="PANTHER" id="PTHR42933:SF4">
    <property type="entry name" value="TYPE I RESTRICTION ENZYME ECOKI METHYLASE SUBUNIT"/>
    <property type="match status" value="1"/>
</dbReference>
<keyword evidence="5" id="KW-0949">S-adenosyl-L-methionine</keyword>
<dbReference type="RefSeq" id="WP_150061438.1">
    <property type="nucleotide sequence ID" value="NZ_JACHII010000006.1"/>
</dbReference>
<dbReference type="PRINTS" id="PR00507">
    <property type="entry name" value="N12N6MTFRASE"/>
</dbReference>
<evidence type="ECO:0000256" key="4">
    <source>
        <dbReference type="ARBA" id="ARBA00022679"/>
    </source>
</evidence>
<proteinExistence type="inferred from homology"/>
<keyword evidence="6" id="KW-0680">Restriction system</keyword>
<evidence type="ECO:0000313" key="11">
    <source>
        <dbReference type="Proteomes" id="UP000324065"/>
    </source>
</evidence>
<evidence type="ECO:0000256" key="2">
    <source>
        <dbReference type="ARBA" id="ARBA00011900"/>
    </source>
</evidence>
<dbReference type="Pfam" id="PF12161">
    <property type="entry name" value="HsdM_N"/>
    <property type="match status" value="1"/>
</dbReference>
<dbReference type="PANTHER" id="PTHR42933">
    <property type="entry name" value="SLR6095 PROTEIN"/>
    <property type="match status" value="1"/>
</dbReference>
<dbReference type="InterPro" id="IPR002052">
    <property type="entry name" value="DNA_methylase_N6_adenine_CS"/>
</dbReference>
<dbReference type="Gene3D" id="1.20.1260.30">
    <property type="match status" value="1"/>
</dbReference>
<comment type="similarity">
    <text evidence="1">Belongs to the N(4)/N(6)-methyltransferase family.</text>
</comment>
<accession>A0A5M6IF46</accession>
<dbReference type="AlphaFoldDB" id="A0A5M6IF46"/>
<dbReference type="InterPro" id="IPR038333">
    <property type="entry name" value="T1MK-like_N_sf"/>
</dbReference>
<feature type="domain" description="DNA methylase adenine-specific" evidence="8">
    <location>
        <begin position="141"/>
        <end position="463"/>
    </location>
</feature>
<dbReference type="Pfam" id="PF02384">
    <property type="entry name" value="N6_Mtase"/>
    <property type="match status" value="1"/>
</dbReference>
<comment type="caution">
    <text evidence="10">The sequence shown here is derived from an EMBL/GenBank/DDBJ whole genome shotgun (WGS) entry which is preliminary data.</text>
</comment>
<evidence type="ECO:0000313" key="10">
    <source>
        <dbReference type="EMBL" id="KAA5606369.1"/>
    </source>
</evidence>
<evidence type="ECO:0000259" key="9">
    <source>
        <dbReference type="Pfam" id="PF12161"/>
    </source>
</evidence>
<reference evidence="10 11" key="1">
    <citation type="submission" date="2019-09" db="EMBL/GenBank/DDBJ databases">
        <title>Genome sequence of Roseospira marina, one of the more divergent members of the non-sulfur purple photosynthetic bacterial family, the Rhodospirillaceae.</title>
        <authorList>
            <person name="Meyer T."/>
            <person name="Kyndt J."/>
        </authorList>
    </citation>
    <scope>NUCLEOTIDE SEQUENCE [LARGE SCALE GENOMIC DNA]</scope>
    <source>
        <strain evidence="10 11">DSM 15113</strain>
    </source>
</reference>
<name>A0A5M6IF46_9PROT</name>
<comment type="catalytic activity">
    <reaction evidence="7">
        <text>a 2'-deoxyadenosine in DNA + S-adenosyl-L-methionine = an N(6)-methyl-2'-deoxyadenosine in DNA + S-adenosyl-L-homocysteine + H(+)</text>
        <dbReference type="Rhea" id="RHEA:15197"/>
        <dbReference type="Rhea" id="RHEA-COMP:12418"/>
        <dbReference type="Rhea" id="RHEA-COMP:12419"/>
        <dbReference type="ChEBI" id="CHEBI:15378"/>
        <dbReference type="ChEBI" id="CHEBI:57856"/>
        <dbReference type="ChEBI" id="CHEBI:59789"/>
        <dbReference type="ChEBI" id="CHEBI:90615"/>
        <dbReference type="ChEBI" id="CHEBI:90616"/>
        <dbReference type="EC" id="2.1.1.72"/>
    </reaction>
</comment>
<evidence type="ECO:0000256" key="1">
    <source>
        <dbReference type="ARBA" id="ARBA00006594"/>
    </source>
</evidence>
<dbReference type="GO" id="GO:0032259">
    <property type="term" value="P:methylation"/>
    <property type="evidence" value="ECO:0007669"/>
    <property type="project" value="UniProtKB-KW"/>
</dbReference>
<protein>
    <recommendedName>
        <fullName evidence="2">site-specific DNA-methyltransferase (adenine-specific)</fullName>
        <ecNumber evidence="2">2.1.1.72</ecNumber>
    </recommendedName>
</protein>
<dbReference type="Proteomes" id="UP000324065">
    <property type="component" value="Unassembled WGS sequence"/>
</dbReference>
<dbReference type="PROSITE" id="PS00092">
    <property type="entry name" value="N6_MTASE"/>
    <property type="match status" value="1"/>
</dbReference>
<dbReference type="GO" id="GO:0009307">
    <property type="term" value="P:DNA restriction-modification system"/>
    <property type="evidence" value="ECO:0007669"/>
    <property type="project" value="UniProtKB-KW"/>
</dbReference>
<keyword evidence="3 10" id="KW-0489">Methyltransferase</keyword>
<feature type="domain" description="N6 adenine-specific DNA methyltransferase N-terminal" evidence="9">
    <location>
        <begin position="8"/>
        <end position="131"/>
    </location>
</feature>
<evidence type="ECO:0000256" key="6">
    <source>
        <dbReference type="ARBA" id="ARBA00022747"/>
    </source>
</evidence>
<dbReference type="InterPro" id="IPR022749">
    <property type="entry name" value="D12N6_MeTrfase_N"/>
</dbReference>
<dbReference type="InterPro" id="IPR029063">
    <property type="entry name" value="SAM-dependent_MTases_sf"/>
</dbReference>
<dbReference type="EMBL" id="VWPJ01000004">
    <property type="protein sequence ID" value="KAA5606369.1"/>
    <property type="molecule type" value="Genomic_DNA"/>
</dbReference>
<dbReference type="Gene3D" id="3.40.50.150">
    <property type="entry name" value="Vaccinia Virus protein VP39"/>
    <property type="match status" value="1"/>
</dbReference>
<keyword evidence="11" id="KW-1185">Reference proteome</keyword>
<evidence type="ECO:0000259" key="8">
    <source>
        <dbReference type="Pfam" id="PF02384"/>
    </source>
</evidence>
<evidence type="ECO:0000256" key="7">
    <source>
        <dbReference type="ARBA" id="ARBA00047942"/>
    </source>
</evidence>
<dbReference type="OrthoDB" id="9806213at2"/>
<dbReference type="GO" id="GO:0003677">
    <property type="term" value="F:DNA binding"/>
    <property type="evidence" value="ECO:0007669"/>
    <property type="project" value="InterPro"/>
</dbReference>
<dbReference type="GO" id="GO:0009007">
    <property type="term" value="F:site-specific DNA-methyltransferase (adenine-specific) activity"/>
    <property type="evidence" value="ECO:0007669"/>
    <property type="project" value="UniProtKB-EC"/>
</dbReference>
<organism evidence="10 11">
    <name type="scientific">Roseospira marina</name>
    <dbReference type="NCBI Taxonomy" id="140057"/>
    <lineage>
        <taxon>Bacteria</taxon>
        <taxon>Pseudomonadati</taxon>
        <taxon>Pseudomonadota</taxon>
        <taxon>Alphaproteobacteria</taxon>
        <taxon>Rhodospirillales</taxon>
        <taxon>Rhodospirillaceae</taxon>
        <taxon>Roseospira</taxon>
    </lineage>
</organism>
<sequence>MPNVSGVIKSIQDIMRKDAGVDGDAQRIGQLVWMFFLKILDDQEESLMLLSDDYNSPIPDHLRWSAWATDPEGITGDALLDFINNQLFPKLKNLSLEGPERDRARVVRTAFEDAYNYMKNGTLIRQVVNKINEIDFNNTGDKHAFGDVYEQVLKDLQSAGNAGEFYTPRAVTQFMVDMLDPQLDELVLDPACGTGGFLAHVMDHRIERYVETVEDRATVQNNLLGVEKKALPHLLCVTNMMLHGIEAPTNILHDNTLSMPLKDHKWRGKIDVIVTNPPFGGMEEDGIEKNVPQAFQTRETADLFLVLIIELLKDGGRAAVVLPDGTLFGEGIKTRIKEKLMTECNLHTIIRLPNGVFNPYTGIKTNLLFFEKCHKDGKGNALNPTSEVWFYEHPYPEGYKNYSKTKPMRIEEFRDEDSEQAWWGDVKTRAERKENDRAWKVSAEEIKANGYNLDISNPHRKEDGHKDPAELLAAWQENRKQLAATQEQLKMALAEALTKSTAA</sequence>
<dbReference type="InterPro" id="IPR003356">
    <property type="entry name" value="DNA_methylase_A-5"/>
</dbReference>
<dbReference type="EC" id="2.1.1.72" evidence="2"/>